<protein>
    <submittedName>
        <fullName evidence="1">Uncharacterized protein</fullName>
    </submittedName>
</protein>
<proteinExistence type="predicted"/>
<sequence>MGQYADIVKSPTDRKHELRQQMRKVHLYSEIYRDLMAILKIVLPSDKVLDVGNHVKGIMFNLIEIQSGKRPDKI</sequence>
<comment type="caution">
    <text evidence="1">The sequence shown here is derived from an EMBL/GenBank/DDBJ whole genome shotgun (WGS) entry which is preliminary data.</text>
</comment>
<evidence type="ECO:0000313" key="1">
    <source>
        <dbReference type="EMBL" id="KKM20091.1"/>
    </source>
</evidence>
<dbReference type="AlphaFoldDB" id="A0A0F9HXD2"/>
<name>A0A0F9HXD2_9ZZZZ</name>
<dbReference type="EMBL" id="LAZR01013842">
    <property type="protein sequence ID" value="KKM20091.1"/>
    <property type="molecule type" value="Genomic_DNA"/>
</dbReference>
<reference evidence="1" key="1">
    <citation type="journal article" date="2015" name="Nature">
        <title>Complex archaea that bridge the gap between prokaryotes and eukaryotes.</title>
        <authorList>
            <person name="Spang A."/>
            <person name="Saw J.H."/>
            <person name="Jorgensen S.L."/>
            <person name="Zaremba-Niedzwiedzka K."/>
            <person name="Martijn J."/>
            <person name="Lind A.E."/>
            <person name="van Eijk R."/>
            <person name="Schleper C."/>
            <person name="Guy L."/>
            <person name="Ettema T.J."/>
        </authorList>
    </citation>
    <scope>NUCLEOTIDE SEQUENCE</scope>
</reference>
<gene>
    <name evidence="1" type="ORF">LCGC14_1649040</name>
</gene>
<accession>A0A0F9HXD2</accession>
<organism evidence="1">
    <name type="scientific">marine sediment metagenome</name>
    <dbReference type="NCBI Taxonomy" id="412755"/>
    <lineage>
        <taxon>unclassified sequences</taxon>
        <taxon>metagenomes</taxon>
        <taxon>ecological metagenomes</taxon>
    </lineage>
</organism>